<dbReference type="AlphaFoldDB" id="A0AAD9PB82"/>
<dbReference type="Gene3D" id="3.40.50.980">
    <property type="match status" value="1"/>
</dbReference>
<dbReference type="Pfam" id="PF13193">
    <property type="entry name" value="AMP-binding_C"/>
    <property type="match status" value="1"/>
</dbReference>
<keyword evidence="6" id="KW-1185">Reference proteome</keyword>
<evidence type="ECO:0000313" key="6">
    <source>
        <dbReference type="Proteomes" id="UP001209878"/>
    </source>
</evidence>
<dbReference type="InterPro" id="IPR025110">
    <property type="entry name" value="AMP-bd_C"/>
</dbReference>
<evidence type="ECO:0000313" key="5">
    <source>
        <dbReference type="EMBL" id="KAK2191331.1"/>
    </source>
</evidence>
<dbReference type="Pfam" id="PF00501">
    <property type="entry name" value="AMP-binding"/>
    <property type="match status" value="1"/>
</dbReference>
<dbReference type="Proteomes" id="UP001209878">
    <property type="component" value="Unassembled WGS sequence"/>
</dbReference>
<feature type="domain" description="AMP-dependent synthetase/ligase" evidence="3">
    <location>
        <begin position="27"/>
        <end position="99"/>
    </location>
</feature>
<protein>
    <submittedName>
        <fullName evidence="5">Uncharacterized protein</fullName>
    </submittedName>
</protein>
<organism evidence="5 6">
    <name type="scientific">Ridgeia piscesae</name>
    <name type="common">Tubeworm</name>
    <dbReference type="NCBI Taxonomy" id="27915"/>
    <lineage>
        <taxon>Eukaryota</taxon>
        <taxon>Metazoa</taxon>
        <taxon>Spiralia</taxon>
        <taxon>Lophotrochozoa</taxon>
        <taxon>Annelida</taxon>
        <taxon>Polychaeta</taxon>
        <taxon>Sedentaria</taxon>
        <taxon>Canalipalpata</taxon>
        <taxon>Sabellida</taxon>
        <taxon>Siboglinidae</taxon>
        <taxon>Ridgeia</taxon>
    </lineage>
</organism>
<proteinExistence type="inferred from homology"/>
<evidence type="ECO:0000259" key="4">
    <source>
        <dbReference type="Pfam" id="PF13193"/>
    </source>
</evidence>
<reference evidence="5" key="1">
    <citation type="journal article" date="2023" name="Mol. Biol. Evol.">
        <title>Third-Generation Sequencing Reveals the Adaptive Role of the Epigenome in Three Deep-Sea Polychaetes.</title>
        <authorList>
            <person name="Perez M."/>
            <person name="Aroh O."/>
            <person name="Sun Y."/>
            <person name="Lan Y."/>
            <person name="Juniper S.K."/>
            <person name="Young C.R."/>
            <person name="Angers B."/>
            <person name="Qian P.Y."/>
        </authorList>
    </citation>
    <scope>NUCLEOTIDE SEQUENCE</scope>
    <source>
        <strain evidence="5">R07B-5</strain>
    </source>
</reference>
<name>A0AAD9PB82_RIDPI</name>
<evidence type="ECO:0000259" key="3">
    <source>
        <dbReference type="Pfam" id="PF00501"/>
    </source>
</evidence>
<sequence>MCSLCRPVCYCRLRSDGDELCAHSAVPSVVAGYGLTETTSVLTLPPNHRYGVTLPPATVGQPIPCTQMKVIDLTTGRPLPHLERGEICARGPQIMKGYLKNDKATRDMIDPEGWLHTGDIGYYDEDGYFFVIDRLKELMKYNSHQVVPSELEAVLLTHPDVVDAGVFGLPDPQAGELPTALVVRAPGATTTEKDIQDYVKDKVASFKRLRGGVFFVASVPRTLTGKVIRRAMRSMLSAKSHL</sequence>
<dbReference type="SUPFAM" id="SSF56801">
    <property type="entry name" value="Acetyl-CoA synthetase-like"/>
    <property type="match status" value="1"/>
</dbReference>
<evidence type="ECO:0000256" key="1">
    <source>
        <dbReference type="ARBA" id="ARBA00006432"/>
    </source>
</evidence>
<dbReference type="EMBL" id="JAODUO010000054">
    <property type="protein sequence ID" value="KAK2191331.1"/>
    <property type="molecule type" value="Genomic_DNA"/>
</dbReference>
<comment type="similarity">
    <text evidence="1">Belongs to the ATP-dependent AMP-binding enzyme family.</text>
</comment>
<accession>A0AAD9PB82</accession>
<evidence type="ECO:0000256" key="2">
    <source>
        <dbReference type="ARBA" id="ARBA00022598"/>
    </source>
</evidence>
<dbReference type="PANTHER" id="PTHR24096:SF149">
    <property type="entry name" value="AMP-BINDING DOMAIN-CONTAINING PROTEIN-RELATED"/>
    <property type="match status" value="1"/>
</dbReference>
<dbReference type="Gene3D" id="2.30.38.10">
    <property type="entry name" value="Luciferase, Domain 3"/>
    <property type="match status" value="1"/>
</dbReference>
<dbReference type="FunFam" id="3.30.300.30:FF:000007">
    <property type="entry name" value="4-coumarate--CoA ligase 2"/>
    <property type="match status" value="1"/>
</dbReference>
<keyword evidence="2" id="KW-0436">Ligase</keyword>
<feature type="domain" description="AMP-binding enzyme C-terminal" evidence="4">
    <location>
        <begin position="150"/>
        <end position="226"/>
    </location>
</feature>
<dbReference type="PANTHER" id="PTHR24096">
    <property type="entry name" value="LONG-CHAIN-FATTY-ACID--COA LIGASE"/>
    <property type="match status" value="1"/>
</dbReference>
<comment type="caution">
    <text evidence="5">The sequence shown here is derived from an EMBL/GenBank/DDBJ whole genome shotgun (WGS) entry which is preliminary data.</text>
</comment>
<gene>
    <name evidence="5" type="ORF">NP493_54g04044</name>
</gene>
<dbReference type="Gene3D" id="3.30.300.30">
    <property type="match status" value="1"/>
</dbReference>
<dbReference type="GO" id="GO:0016405">
    <property type="term" value="F:CoA-ligase activity"/>
    <property type="evidence" value="ECO:0007669"/>
    <property type="project" value="TreeGrafter"/>
</dbReference>
<dbReference type="InterPro" id="IPR000873">
    <property type="entry name" value="AMP-dep_synth/lig_dom"/>
</dbReference>
<dbReference type="InterPro" id="IPR045851">
    <property type="entry name" value="AMP-bd_C_sf"/>
</dbReference>